<comment type="caution">
    <text evidence="1">The sequence shown here is derived from an EMBL/GenBank/DDBJ whole genome shotgun (WGS) entry which is preliminary data.</text>
</comment>
<organism evidence="1 2">
    <name type="scientific">Cohnella silvisoli</name>
    <dbReference type="NCBI Taxonomy" id="2873699"/>
    <lineage>
        <taxon>Bacteria</taxon>
        <taxon>Bacillati</taxon>
        <taxon>Bacillota</taxon>
        <taxon>Bacilli</taxon>
        <taxon>Bacillales</taxon>
        <taxon>Paenibacillaceae</taxon>
        <taxon>Cohnella</taxon>
    </lineage>
</organism>
<proteinExistence type="predicted"/>
<dbReference type="EMBL" id="JASKHM010000024">
    <property type="protein sequence ID" value="MEQ4486712.1"/>
    <property type="molecule type" value="Genomic_DNA"/>
</dbReference>
<keyword evidence="2" id="KW-1185">Reference proteome</keyword>
<dbReference type="RefSeq" id="WP_232189793.1">
    <property type="nucleotide sequence ID" value="NZ_JAIOAP010000023.1"/>
</dbReference>
<name>A0ABV1L4N0_9BACL</name>
<protein>
    <submittedName>
        <fullName evidence="1">Uncharacterized protein</fullName>
    </submittedName>
</protein>
<sequence length="50" mass="5751">MQVDKQQIVEHLQTCIEIESKKDDERTAKVLGNLRQEILDGSFDYGGTRD</sequence>
<accession>A0ABV1L4N0</accession>
<gene>
    <name evidence="1" type="ORF">QJS35_30480</name>
</gene>
<reference evidence="1 2" key="1">
    <citation type="journal article" date="2023" name="Genome Announc.">
        <title>Pan-Genome Analyses of the Genus Cohnella and Proposal of the Novel Species Cohnella silvisoli sp. nov., Isolated from Forest Soil.</title>
        <authorList>
            <person name="Wang C."/>
            <person name="Mao L."/>
            <person name="Bao G."/>
            <person name="Zhu H."/>
        </authorList>
    </citation>
    <scope>NUCLEOTIDE SEQUENCE [LARGE SCALE GENOMIC DNA]</scope>
    <source>
        <strain evidence="1 2">NL03-T5-1</strain>
    </source>
</reference>
<dbReference type="Proteomes" id="UP001493487">
    <property type="component" value="Unassembled WGS sequence"/>
</dbReference>
<evidence type="ECO:0000313" key="1">
    <source>
        <dbReference type="EMBL" id="MEQ4486712.1"/>
    </source>
</evidence>
<evidence type="ECO:0000313" key="2">
    <source>
        <dbReference type="Proteomes" id="UP001493487"/>
    </source>
</evidence>